<accession>A0A7C8M5I0</accession>
<dbReference type="Gene3D" id="3.30.465.10">
    <property type="match status" value="1"/>
</dbReference>
<protein>
    <recommendedName>
        <fullName evidence="5">FAD-binding PCMH-type domain-containing protein</fullName>
    </recommendedName>
</protein>
<dbReference type="AlphaFoldDB" id="A0A7C8M5I0"/>
<comment type="similarity">
    <text evidence="1">Belongs to the oxygen-dependent FAD-linked oxidoreductase family.</text>
</comment>
<dbReference type="PROSITE" id="PS51387">
    <property type="entry name" value="FAD_PCMH"/>
    <property type="match status" value="1"/>
</dbReference>
<feature type="domain" description="FAD-binding PCMH-type" evidence="5">
    <location>
        <begin position="35"/>
        <end position="200"/>
    </location>
</feature>
<dbReference type="Pfam" id="PF01565">
    <property type="entry name" value="FAD_binding_4"/>
    <property type="match status" value="1"/>
</dbReference>
<evidence type="ECO:0000313" key="6">
    <source>
        <dbReference type="EMBL" id="KAF2868035.1"/>
    </source>
</evidence>
<keyword evidence="3" id="KW-0274">FAD</keyword>
<dbReference type="Proteomes" id="UP000481861">
    <property type="component" value="Unassembled WGS sequence"/>
</dbReference>
<dbReference type="InterPro" id="IPR016166">
    <property type="entry name" value="FAD-bd_PCMH"/>
</dbReference>
<keyword evidence="4" id="KW-0560">Oxidoreductase</keyword>
<dbReference type="PROSITE" id="PS00862">
    <property type="entry name" value="OX2_COVAL_FAD"/>
    <property type="match status" value="1"/>
</dbReference>
<dbReference type="InterPro" id="IPR036318">
    <property type="entry name" value="FAD-bd_PCMH-like_sf"/>
</dbReference>
<dbReference type="GO" id="GO:0016491">
    <property type="term" value="F:oxidoreductase activity"/>
    <property type="evidence" value="ECO:0007669"/>
    <property type="project" value="UniProtKB-KW"/>
</dbReference>
<dbReference type="InterPro" id="IPR006093">
    <property type="entry name" value="Oxy_OxRdtase_FAD_BS"/>
</dbReference>
<name>A0A7C8M5I0_9PLEO</name>
<dbReference type="SUPFAM" id="SSF56176">
    <property type="entry name" value="FAD-binding/transporter-associated domain-like"/>
    <property type="match status" value="1"/>
</dbReference>
<evidence type="ECO:0000256" key="4">
    <source>
        <dbReference type="ARBA" id="ARBA00023002"/>
    </source>
</evidence>
<evidence type="ECO:0000256" key="3">
    <source>
        <dbReference type="ARBA" id="ARBA00022827"/>
    </source>
</evidence>
<evidence type="ECO:0000256" key="2">
    <source>
        <dbReference type="ARBA" id="ARBA00022630"/>
    </source>
</evidence>
<dbReference type="OrthoDB" id="2151789at2759"/>
<keyword evidence="7" id="KW-1185">Reference proteome</keyword>
<dbReference type="PANTHER" id="PTHR42973">
    <property type="entry name" value="BINDING OXIDOREDUCTASE, PUTATIVE (AFU_ORTHOLOGUE AFUA_1G17690)-RELATED"/>
    <property type="match status" value="1"/>
</dbReference>
<keyword evidence="2" id="KW-0285">Flavoprotein</keyword>
<comment type="caution">
    <text evidence="6">The sequence shown here is derived from an EMBL/GenBank/DDBJ whole genome shotgun (WGS) entry which is preliminary data.</text>
</comment>
<feature type="non-terminal residue" evidence="6">
    <location>
        <position position="387"/>
    </location>
</feature>
<evidence type="ECO:0000256" key="1">
    <source>
        <dbReference type="ARBA" id="ARBA00005466"/>
    </source>
</evidence>
<reference evidence="6 7" key="1">
    <citation type="submission" date="2020-01" db="EMBL/GenBank/DDBJ databases">
        <authorList>
            <consortium name="DOE Joint Genome Institute"/>
            <person name="Haridas S."/>
            <person name="Albert R."/>
            <person name="Binder M."/>
            <person name="Bloem J."/>
            <person name="Labutti K."/>
            <person name="Salamov A."/>
            <person name="Andreopoulos B."/>
            <person name="Baker S.E."/>
            <person name="Barry K."/>
            <person name="Bills G."/>
            <person name="Bluhm B.H."/>
            <person name="Cannon C."/>
            <person name="Castanera R."/>
            <person name="Culley D.E."/>
            <person name="Daum C."/>
            <person name="Ezra D."/>
            <person name="Gonzalez J.B."/>
            <person name="Henrissat B."/>
            <person name="Kuo A."/>
            <person name="Liang C."/>
            <person name="Lipzen A."/>
            <person name="Lutzoni F."/>
            <person name="Magnuson J."/>
            <person name="Mondo S."/>
            <person name="Nolan M."/>
            <person name="Ohm R."/>
            <person name="Pangilinan J."/>
            <person name="Park H.-J.H."/>
            <person name="Ramirez L."/>
            <person name="Alfaro M."/>
            <person name="Sun H."/>
            <person name="Tritt A."/>
            <person name="Yoshinaga Y."/>
            <person name="Zwiers L.-H.L."/>
            <person name="Turgeon B.G."/>
            <person name="Goodwin S.B."/>
            <person name="Spatafora J.W."/>
            <person name="Crous P.W."/>
            <person name="Grigoriev I.V."/>
        </authorList>
    </citation>
    <scope>NUCLEOTIDE SEQUENCE [LARGE SCALE GENOMIC DNA]</scope>
    <source>
        <strain evidence="6 7">CBS 611.86</strain>
    </source>
</reference>
<dbReference type="GO" id="GO:0071949">
    <property type="term" value="F:FAD binding"/>
    <property type="evidence" value="ECO:0007669"/>
    <property type="project" value="InterPro"/>
</dbReference>
<dbReference type="InterPro" id="IPR050416">
    <property type="entry name" value="FAD-linked_Oxidoreductase"/>
</dbReference>
<dbReference type="InterPro" id="IPR006094">
    <property type="entry name" value="Oxid_FAD_bind_N"/>
</dbReference>
<dbReference type="InterPro" id="IPR016169">
    <property type="entry name" value="FAD-bd_PCMH_sub2"/>
</dbReference>
<evidence type="ECO:0000259" key="5">
    <source>
        <dbReference type="PROSITE" id="PS51387"/>
    </source>
</evidence>
<dbReference type="EMBL" id="JAADJZ010000021">
    <property type="protein sequence ID" value="KAF2868035.1"/>
    <property type="molecule type" value="Genomic_DNA"/>
</dbReference>
<evidence type="ECO:0000313" key="7">
    <source>
        <dbReference type="Proteomes" id="UP000481861"/>
    </source>
</evidence>
<dbReference type="PANTHER" id="PTHR42973:SF22">
    <property type="entry name" value="FAD-BINDING PCMH-TYPE DOMAIN-CONTAINING PROTEIN-RELATED"/>
    <property type="match status" value="1"/>
</dbReference>
<proteinExistence type="inferred from homology"/>
<organism evidence="6 7">
    <name type="scientific">Massariosphaeria phaeospora</name>
    <dbReference type="NCBI Taxonomy" id="100035"/>
    <lineage>
        <taxon>Eukaryota</taxon>
        <taxon>Fungi</taxon>
        <taxon>Dikarya</taxon>
        <taxon>Ascomycota</taxon>
        <taxon>Pezizomycotina</taxon>
        <taxon>Dothideomycetes</taxon>
        <taxon>Pleosporomycetidae</taxon>
        <taxon>Pleosporales</taxon>
        <taxon>Pleosporales incertae sedis</taxon>
        <taxon>Massariosphaeria</taxon>
    </lineage>
</organism>
<gene>
    <name evidence="6" type="ORF">BDV95DRAFT_459955</name>
</gene>
<sequence length="387" mass="41537">MDSVKFSNMFPGSVFLAGTPEYTATTTSYFAAFETELKPTCVVRPSSAQELGKVIKHVEDSNVKVAIKGGGHTAWAGSANIDGGVLIDLQNFKGVDLDRATGVVSIGAGERWGDVYQTLEKEGLTVAGGRVSKVGVRGISYFSEQVGFVCDTVTSFEVVLGTGEVVKASNQHNEDLFVALKGGNNNFGIITKIEIPTFAQGPMWGGAVYYDASPWSSIVDLIYDFAASPDKSGAVIAARFHSPVMAGCVVNLYSNKVSDVSPTLKNMTSIQPPLLSTIREDSHYGFAQEQANFSQDGARQLFFTTSFKLSKDVMLKSAQLWEDAVKDLKDIAGFVLSLVFQPVTKQTLTESKQRGGNALGLSPEDGPFMVLLLNSVHSLATDDERVV</sequence>